<evidence type="ECO:0000313" key="3">
    <source>
        <dbReference type="Proteomes" id="UP000183015"/>
    </source>
</evidence>
<protein>
    <submittedName>
        <fullName evidence="2">Uncharacterized protein</fullName>
    </submittedName>
</protein>
<dbReference type="RefSeq" id="WP_042445656.1">
    <property type="nucleotide sequence ID" value="NZ_BBPN01000009.1"/>
</dbReference>
<accession>A0A1H7QZA9</accession>
<proteinExistence type="predicted"/>
<evidence type="ECO:0000256" key="1">
    <source>
        <dbReference type="SAM" id="MobiDB-lite"/>
    </source>
</evidence>
<organism evidence="2 3">
    <name type="scientific">Streptacidiphilus jiangxiensis</name>
    <dbReference type="NCBI Taxonomy" id="235985"/>
    <lineage>
        <taxon>Bacteria</taxon>
        <taxon>Bacillati</taxon>
        <taxon>Actinomycetota</taxon>
        <taxon>Actinomycetes</taxon>
        <taxon>Kitasatosporales</taxon>
        <taxon>Streptomycetaceae</taxon>
        <taxon>Streptacidiphilus</taxon>
    </lineage>
</organism>
<dbReference type="EMBL" id="FOAZ01000009">
    <property type="protein sequence ID" value="SEL53330.1"/>
    <property type="molecule type" value="Genomic_DNA"/>
</dbReference>
<dbReference type="STRING" id="235985.SAMN05414137_109297"/>
<name>A0A1H7QZA9_STRJI</name>
<dbReference type="AlphaFoldDB" id="A0A1H7QZA9"/>
<dbReference type="OrthoDB" id="4331723at2"/>
<gene>
    <name evidence="2" type="ORF">SAMN05414137_109297</name>
</gene>
<dbReference type="eggNOG" id="ENOG5031NDT">
    <property type="taxonomic scope" value="Bacteria"/>
</dbReference>
<feature type="region of interest" description="Disordered" evidence="1">
    <location>
        <begin position="1"/>
        <end position="24"/>
    </location>
</feature>
<dbReference type="Proteomes" id="UP000183015">
    <property type="component" value="Unassembled WGS sequence"/>
</dbReference>
<evidence type="ECO:0000313" key="2">
    <source>
        <dbReference type="EMBL" id="SEL53330.1"/>
    </source>
</evidence>
<reference evidence="3" key="1">
    <citation type="submission" date="2016-10" db="EMBL/GenBank/DDBJ databases">
        <authorList>
            <person name="Varghese N."/>
        </authorList>
    </citation>
    <scope>NUCLEOTIDE SEQUENCE [LARGE SCALE GENOMIC DNA]</scope>
    <source>
        <strain evidence="3">DSM 45096 / BCRC 16803 / CGMCC 4.1857 / CIP 109030 / JCM 12277 / KCTC 19219 / NBRC 100920 / 33214</strain>
    </source>
</reference>
<sequence length="84" mass="8897">MPSPTDEAASVRATPAPRPVDGNRLGETLATELRAALGRHGITLPSLHADHPLGNKPLIMLGRVNQDTAERLTALLDSIEPAKD</sequence>
<keyword evidence="3" id="KW-1185">Reference proteome</keyword>